<accession>A0ABS5FG43</accession>
<name>A0ABS5FG43_9BRAD</name>
<dbReference type="Proteomes" id="UP001315278">
    <property type="component" value="Unassembled WGS sequence"/>
</dbReference>
<gene>
    <name evidence="1" type="ORF">JQ615_09985</name>
</gene>
<protein>
    <submittedName>
        <fullName evidence="1">AAA family ATPase</fullName>
    </submittedName>
</protein>
<dbReference type="InterPro" id="IPR015223">
    <property type="entry name" value="MipZ"/>
</dbReference>
<dbReference type="PANTHER" id="PTHR13696:SF96">
    <property type="entry name" value="COBQ_COBB_MIND_PARA NUCLEOTIDE BINDING DOMAIN-CONTAINING PROTEIN"/>
    <property type="match status" value="1"/>
</dbReference>
<dbReference type="CDD" id="cd02042">
    <property type="entry name" value="ParAB_family"/>
    <property type="match status" value="1"/>
</dbReference>
<keyword evidence="2" id="KW-1185">Reference proteome</keyword>
<organism evidence="1 2">
    <name type="scientific">Bradyrhizobium jicamae</name>
    <dbReference type="NCBI Taxonomy" id="280332"/>
    <lineage>
        <taxon>Bacteria</taxon>
        <taxon>Pseudomonadati</taxon>
        <taxon>Pseudomonadota</taxon>
        <taxon>Alphaproteobacteria</taxon>
        <taxon>Hyphomicrobiales</taxon>
        <taxon>Nitrobacteraceae</taxon>
        <taxon>Bradyrhizobium</taxon>
    </lineage>
</organism>
<dbReference type="Pfam" id="PF09140">
    <property type="entry name" value="MipZ"/>
    <property type="match status" value="1"/>
</dbReference>
<dbReference type="InterPro" id="IPR027417">
    <property type="entry name" value="P-loop_NTPase"/>
</dbReference>
<proteinExistence type="predicted"/>
<dbReference type="SUPFAM" id="SSF52540">
    <property type="entry name" value="P-loop containing nucleoside triphosphate hydrolases"/>
    <property type="match status" value="1"/>
</dbReference>
<dbReference type="PANTHER" id="PTHR13696">
    <property type="entry name" value="P-LOOP CONTAINING NUCLEOSIDE TRIPHOSPHATE HYDROLASE"/>
    <property type="match status" value="1"/>
</dbReference>
<dbReference type="RefSeq" id="WP_212492450.1">
    <property type="nucleotide sequence ID" value="NZ_JAFCJH010000008.1"/>
</dbReference>
<evidence type="ECO:0000313" key="1">
    <source>
        <dbReference type="EMBL" id="MBR0795717.1"/>
    </source>
</evidence>
<comment type="caution">
    <text evidence="1">The sequence shown here is derived from an EMBL/GenBank/DDBJ whole genome shotgun (WGS) entry which is preliminary data.</text>
</comment>
<dbReference type="EMBL" id="JAFCJH010000008">
    <property type="protein sequence ID" value="MBR0795717.1"/>
    <property type="molecule type" value="Genomic_DNA"/>
</dbReference>
<sequence length="283" mass="31255">MTNARVIVVGNNKGGSGKSTVAMHVAIALIKAGQRVATIDLDNKQKTLTHYVDYRRDWARESSLKLEVPTHMCFETVGGRTSEVETLGRNALAEIVEWLSRSHDFVVIDGPGHDTYLASFAHSLANTLITPLNDSFLDFDVLGTIDAQSFKVTGISHYAKMVEEARRQRSVLDQPALDWVVLRNRLSTLGSRNKRLVGEALSELSTTLNFRLVDGLAERVIFREFYPRGLTAIDDVDQLALGARPTMSHVTARLEMERLMTAIMLGHLVAQPPVSSEVGRDAA</sequence>
<reference evidence="2" key="1">
    <citation type="journal article" date="2021" name="ISME J.">
        <title>Evolutionary origin and ecological implication of a unique nif island in free-living Bradyrhizobium lineages.</title>
        <authorList>
            <person name="Tao J."/>
        </authorList>
    </citation>
    <scope>NUCLEOTIDE SEQUENCE [LARGE SCALE GENOMIC DNA]</scope>
    <source>
        <strain evidence="2">SZCCT0434</strain>
    </source>
</reference>
<dbReference type="Gene3D" id="3.40.50.300">
    <property type="entry name" value="P-loop containing nucleotide triphosphate hydrolases"/>
    <property type="match status" value="1"/>
</dbReference>
<evidence type="ECO:0000313" key="2">
    <source>
        <dbReference type="Proteomes" id="UP001315278"/>
    </source>
</evidence>
<dbReference type="InterPro" id="IPR050678">
    <property type="entry name" value="DNA_Partitioning_ATPase"/>
</dbReference>